<comment type="subcellular location">
    <subcellularLocation>
        <location evidence="1">Mitochondrion</location>
    </subcellularLocation>
</comment>
<feature type="signal peptide" evidence="8">
    <location>
        <begin position="1"/>
        <end position="15"/>
    </location>
</feature>
<dbReference type="EMBL" id="HACA01003681">
    <property type="protein sequence ID" value="CDW21042.1"/>
    <property type="molecule type" value="Transcribed_RNA"/>
</dbReference>
<reference evidence="9" key="1">
    <citation type="submission" date="2014-05" db="EMBL/GenBank/DDBJ databases">
        <authorList>
            <person name="Chronopoulou M."/>
        </authorList>
    </citation>
    <scope>NUCLEOTIDE SEQUENCE</scope>
    <source>
        <tissue evidence="9">Whole organism</tissue>
    </source>
</reference>
<evidence type="ECO:0000256" key="1">
    <source>
        <dbReference type="ARBA" id="ARBA00004173"/>
    </source>
</evidence>
<evidence type="ECO:0000256" key="4">
    <source>
        <dbReference type="ARBA" id="ARBA00022980"/>
    </source>
</evidence>
<dbReference type="Pfam" id="PF10210">
    <property type="entry name" value="MRP-S32"/>
    <property type="match status" value="1"/>
</dbReference>
<feature type="chain" id="PRO_5012226928" description="Large ribosomal subunit protein mL42" evidence="8">
    <location>
        <begin position="16"/>
        <end position="120"/>
    </location>
</feature>
<evidence type="ECO:0000313" key="9">
    <source>
        <dbReference type="EMBL" id="CDW21042.1"/>
    </source>
</evidence>
<dbReference type="GO" id="GO:0005762">
    <property type="term" value="C:mitochondrial large ribosomal subunit"/>
    <property type="evidence" value="ECO:0007669"/>
    <property type="project" value="TreeGrafter"/>
</dbReference>
<dbReference type="AlphaFoldDB" id="A0A0K2T630"/>
<evidence type="ECO:0000256" key="2">
    <source>
        <dbReference type="ARBA" id="ARBA00005556"/>
    </source>
</evidence>
<keyword evidence="8" id="KW-0732">Signal</keyword>
<evidence type="ECO:0000256" key="3">
    <source>
        <dbReference type="ARBA" id="ARBA00022946"/>
    </source>
</evidence>
<protein>
    <recommendedName>
        <fullName evidence="7">Large ribosomal subunit protein mL42</fullName>
    </recommendedName>
</protein>
<organism evidence="9">
    <name type="scientific">Lepeophtheirus salmonis</name>
    <name type="common">Salmon louse</name>
    <name type="synonym">Caligus salmonis</name>
    <dbReference type="NCBI Taxonomy" id="72036"/>
    <lineage>
        <taxon>Eukaryota</taxon>
        <taxon>Metazoa</taxon>
        <taxon>Ecdysozoa</taxon>
        <taxon>Arthropoda</taxon>
        <taxon>Crustacea</taxon>
        <taxon>Multicrustacea</taxon>
        <taxon>Hexanauplia</taxon>
        <taxon>Copepoda</taxon>
        <taxon>Siphonostomatoida</taxon>
        <taxon>Caligidae</taxon>
        <taxon>Lepeophtheirus</taxon>
    </lineage>
</organism>
<keyword evidence="3" id="KW-0809">Transit peptide</keyword>
<dbReference type="OrthoDB" id="1107506at2759"/>
<keyword evidence="6" id="KW-0687">Ribonucleoprotein</keyword>
<evidence type="ECO:0000256" key="5">
    <source>
        <dbReference type="ARBA" id="ARBA00023128"/>
    </source>
</evidence>
<evidence type="ECO:0000256" key="6">
    <source>
        <dbReference type="ARBA" id="ARBA00023274"/>
    </source>
</evidence>
<accession>A0A0K2T630</accession>
<dbReference type="PANTHER" id="PTHR13450:SF4">
    <property type="entry name" value="LARGE RIBOSOMAL SUBUNIT PROTEIN ML42"/>
    <property type="match status" value="1"/>
</dbReference>
<keyword evidence="5" id="KW-0496">Mitochondrion</keyword>
<sequence>MFLFLIFAFNMRTSIFRLGRNLGQIACTKDGSVIVAWHPPRPFPYECTQPLPETNTSTTDSKLNVQYIDDMKNLYRQKHERFVRRDLMRLTWTTKHRWFPPGSIVRKEESRKTPREKPFL</sequence>
<name>A0A0K2T630_LEPSM</name>
<evidence type="ECO:0000256" key="8">
    <source>
        <dbReference type="SAM" id="SignalP"/>
    </source>
</evidence>
<evidence type="ECO:0000256" key="7">
    <source>
        <dbReference type="ARBA" id="ARBA00035189"/>
    </source>
</evidence>
<proteinExistence type="inferred from homology"/>
<dbReference type="PANTHER" id="PTHR13450">
    <property type="entry name" value="MITOCHONDRIAL 39S RIBOSOMAL PROTEIN L42"/>
    <property type="match status" value="1"/>
</dbReference>
<keyword evidence="4" id="KW-0689">Ribosomal protein</keyword>
<gene>
    <name evidence="9" type="primary">Dvir\GJ13606</name>
</gene>
<dbReference type="InterPro" id="IPR019346">
    <property type="entry name" value="Ribosomal_mL42"/>
</dbReference>
<comment type="similarity">
    <text evidence="2">Belongs to the mitochondrion-specific ribosomal protein mL42 family.</text>
</comment>